<evidence type="ECO:0000313" key="1">
    <source>
        <dbReference type="EMBL" id="PJI79341.1"/>
    </source>
</evidence>
<dbReference type="InterPro" id="IPR003718">
    <property type="entry name" value="OsmC/Ohr_fam"/>
</dbReference>
<dbReference type="EMBL" id="PGTX01000003">
    <property type="protein sequence ID" value="PJI79341.1"/>
    <property type="molecule type" value="Genomic_DNA"/>
</dbReference>
<keyword evidence="2" id="KW-1185">Reference proteome</keyword>
<dbReference type="Gene3D" id="3.30.300.20">
    <property type="match status" value="1"/>
</dbReference>
<name>A0A2M8VQ90_9BURK</name>
<protein>
    <submittedName>
        <fullName evidence="1">Putative redox protein</fullName>
    </submittedName>
</protein>
<dbReference type="Proteomes" id="UP000229366">
    <property type="component" value="Unassembled WGS sequence"/>
</dbReference>
<organism evidence="1 2">
    <name type="scientific">Polynucleobacter brandtiae</name>
    <dbReference type="NCBI Taxonomy" id="1938816"/>
    <lineage>
        <taxon>Bacteria</taxon>
        <taxon>Pseudomonadati</taxon>
        <taxon>Pseudomonadota</taxon>
        <taxon>Betaproteobacteria</taxon>
        <taxon>Burkholderiales</taxon>
        <taxon>Burkholderiaceae</taxon>
        <taxon>Polynucleobacter</taxon>
    </lineage>
</organism>
<proteinExistence type="predicted"/>
<dbReference type="SUPFAM" id="SSF82784">
    <property type="entry name" value="OsmC-like"/>
    <property type="match status" value="1"/>
</dbReference>
<dbReference type="PANTHER" id="PTHR34352:SF1">
    <property type="entry name" value="PROTEIN YHFA"/>
    <property type="match status" value="1"/>
</dbReference>
<dbReference type="AlphaFoldDB" id="A0A2M8VQ90"/>
<reference evidence="1 2" key="1">
    <citation type="submission" date="2017-11" db="EMBL/GenBank/DDBJ databases">
        <title>Genomic Encyclopedia of Type Strains, Phase III (KMG-III): the genomes of soil and plant-associated and newly described type strains.</title>
        <authorList>
            <person name="Whitman W."/>
        </authorList>
    </citation>
    <scope>NUCLEOTIDE SEQUENCE [LARGE SCALE GENOMIC DNA]</scope>
    <source>
        <strain evidence="1 2">UB-Domo-W1</strain>
    </source>
</reference>
<dbReference type="InterPro" id="IPR036102">
    <property type="entry name" value="OsmC/Ohrsf"/>
</dbReference>
<accession>A0A2M8VQ90</accession>
<dbReference type="RefSeq" id="WP_100379758.1">
    <property type="nucleotide sequence ID" value="NZ_CBCSBW010000003.1"/>
</dbReference>
<dbReference type="NCBIfam" id="NF008009">
    <property type="entry name" value="PRK10738.1"/>
    <property type="match status" value="1"/>
</dbReference>
<dbReference type="Pfam" id="PF02566">
    <property type="entry name" value="OsmC"/>
    <property type="match status" value="1"/>
</dbReference>
<gene>
    <name evidence="1" type="ORF">B0G85_1446</name>
</gene>
<evidence type="ECO:0000313" key="2">
    <source>
        <dbReference type="Proteomes" id="UP000229366"/>
    </source>
</evidence>
<comment type="caution">
    <text evidence="1">The sequence shown here is derived from an EMBL/GenBank/DDBJ whole genome shotgun (WGS) entry which is preliminary data.</text>
</comment>
<sequence length="140" mass="14931">MECTVSWLGTDGMAFSAETGSGHLVNMDGAPEAGGRNLAPRPMELLLAGAGGCSAFDVVLILQRSRQAITACNVSLRAERTSEDPKVFTKINLHFQVTGKDLDAARVDRAVKLSHEKYCSATAMLAKTAELTYSVEVIAE</sequence>
<dbReference type="PANTHER" id="PTHR34352">
    <property type="entry name" value="PROTEIN YHFA"/>
    <property type="match status" value="1"/>
</dbReference>
<dbReference type="InterPro" id="IPR015946">
    <property type="entry name" value="KH_dom-like_a/b"/>
</dbReference>
<dbReference type="OrthoDB" id="9804010at2"/>